<reference evidence="17" key="1">
    <citation type="submission" date="2017-11" db="EMBL/GenBank/DDBJ databases">
        <title>The sensing device of the deep-sea amphipod.</title>
        <authorList>
            <person name="Kobayashi H."/>
            <person name="Nagahama T."/>
            <person name="Arai W."/>
            <person name="Sasagawa Y."/>
            <person name="Umeda M."/>
            <person name="Hayashi T."/>
            <person name="Nikaido I."/>
            <person name="Watanabe H."/>
            <person name="Oguri K."/>
            <person name="Kitazato H."/>
            <person name="Fujioka K."/>
            <person name="Kido Y."/>
            <person name="Takami H."/>
        </authorList>
    </citation>
    <scope>NUCLEOTIDE SEQUENCE</scope>
    <source>
        <tissue evidence="17">Whole body</tissue>
    </source>
</reference>
<evidence type="ECO:0000259" key="15">
    <source>
        <dbReference type="Pfam" id="PF06424"/>
    </source>
</evidence>
<evidence type="ECO:0000256" key="7">
    <source>
        <dbReference type="ARBA" id="ARBA00022737"/>
    </source>
</evidence>
<dbReference type="FunFam" id="1.25.40.10:FF:000054">
    <property type="entry name" value="Pre-mRNA processing factor 6"/>
    <property type="match status" value="1"/>
</dbReference>
<dbReference type="InterPro" id="IPR010491">
    <property type="entry name" value="PRP1_N"/>
</dbReference>
<reference evidence="16" key="2">
    <citation type="journal article" date="2018" name="Biosci. Biotechnol. Biochem.">
        <title>Polysaccharide hydrolase of the hadal zone amphipods Hirondellea gigas.</title>
        <authorList>
            <person name="Kobayashi H."/>
            <person name="Nagahama T."/>
            <person name="Arai W."/>
            <person name="Sasagawa Y."/>
            <person name="Umeda M."/>
            <person name="Hayashi T."/>
            <person name="Nikaido I."/>
            <person name="Watanabe H."/>
            <person name="Oguri K."/>
            <person name="Kitazato H."/>
            <person name="Fujioka K."/>
            <person name="Kido Y."/>
            <person name="Takami H."/>
        </authorList>
    </citation>
    <scope>NUCLEOTIDE SEQUENCE</scope>
    <source>
        <tissue evidence="16">Whole body</tissue>
    </source>
</reference>
<evidence type="ECO:0000313" key="16">
    <source>
        <dbReference type="EMBL" id="LAB67155.1"/>
    </source>
</evidence>
<dbReference type="FunFam" id="1.25.40.10:FF:000058">
    <property type="entry name" value="Pre-mRNA processing factor 6"/>
    <property type="match status" value="1"/>
</dbReference>
<dbReference type="PANTHER" id="PTHR11246:SF1">
    <property type="entry name" value="PRE-MRNA-PROCESSING FACTOR 6"/>
    <property type="match status" value="1"/>
</dbReference>
<evidence type="ECO:0000256" key="13">
    <source>
        <dbReference type="PROSITE-ProRule" id="PRU00339"/>
    </source>
</evidence>
<evidence type="ECO:0000256" key="8">
    <source>
        <dbReference type="ARBA" id="ARBA00023187"/>
    </source>
</evidence>
<sequence length="934" mass="105508">MNVPPAALLNKTKKNFIGLNAPLGYVAGVGRGATGFTTRSDIGPARDASDVSDDRHAPPAKRNKKPEEEEDLNDANYDEFTGYGGSLCDKDPYDKDDEEADAIYDSIDDRMDQKRKEYREQRRREELENYRQERPKIQQMFTDLKRDLSRVSVDEWSNIPDVGDARNRKQRNPRMERFTPLPDSVIARGLGGESVAAIDPASGLASMMPGTTTMGPGMVTPSGDLDLRKIGQARNTLMGLKLNQVSDSVGGQTVVDPKGYLTDLQSMLPQYGGDINDVKKARLLLKSVRETNPNHPPAWIASARLEEVTGKVQSARNLIIKGTEMCPKSEDVWLEAARLQTPDMAKAIIAQAVRTLPYSPRIWIKGADLELELKGKKKVFRKALEQIPNSELLWKLAVDLEEEEDAKILLSRAVECCPTSVDLWLALAKLETYENGRKVLNKARESNPKDRHIWITAAKLEEANNNDTLVEKIIERAITTLLANMVELNRDQWIKDAVEAEQGGSVLTCQAIIRHIIGHSVEDEDSKHTWMEDAESCAAQGAYECARAIYGHALTAFPKKKTVWLAAAHFERTHGTRESLEALLQKAVTHCPQEETLWLMGAKSKWLAGNVPAARSILAFAFKANPNSEEIWLAAVKLESENNEYERARRLLAKARSQAPTPKVMMKSAHLEWALNNLDMAKSLLDEGLKQFSDFHKLWMMKAQILEQQGYNEAAWDVYRESTKKCTQSIPLWTLQASLEERRGKYTTARATLEKSRVRNPMNDQLWLLAVRLELRLGNKEVSRSVMARAQQECPNSGLLWAAAIFLEDHARRKSRSVDALKRCQDDARVVLAVAIVFWMDGRKNKAREWFNKTVKIDPDLGDAWSYFYKLELLFGTELQQQEVLERCVKADPRHGEHWQATSKNILNWRKKTPELLRIVADNLPIPVPSNQTF</sequence>
<evidence type="ECO:0000256" key="9">
    <source>
        <dbReference type="ARBA" id="ARBA00023242"/>
    </source>
</evidence>
<keyword evidence="4" id="KW-0597">Phosphoprotein</keyword>
<dbReference type="InterPro" id="IPR003107">
    <property type="entry name" value="HAT"/>
</dbReference>
<keyword evidence="5" id="KW-0507">mRNA processing</keyword>
<dbReference type="GO" id="GO:0000244">
    <property type="term" value="P:spliceosomal tri-snRNP complex assembly"/>
    <property type="evidence" value="ECO:0007669"/>
    <property type="project" value="TreeGrafter"/>
</dbReference>
<feature type="compositionally biased region" description="Acidic residues" evidence="14">
    <location>
        <begin position="68"/>
        <end position="77"/>
    </location>
</feature>
<feature type="compositionally biased region" description="Basic and acidic residues" evidence="14">
    <location>
        <begin position="47"/>
        <end position="57"/>
    </location>
</feature>
<dbReference type="SUPFAM" id="SSF48452">
    <property type="entry name" value="TPR-like"/>
    <property type="match status" value="4"/>
</dbReference>
<feature type="domain" description="PRP1 splicing factor N-terminal" evidence="15">
    <location>
        <begin position="21"/>
        <end position="168"/>
    </location>
</feature>
<dbReference type="EMBL" id="IACF01001455">
    <property type="protein sequence ID" value="LAB67155.1"/>
    <property type="molecule type" value="mRNA"/>
</dbReference>
<accession>A0A2P2HZF2</accession>
<dbReference type="GO" id="GO:0071013">
    <property type="term" value="C:catalytic step 2 spliceosome"/>
    <property type="evidence" value="ECO:0007669"/>
    <property type="project" value="TreeGrafter"/>
</dbReference>
<evidence type="ECO:0000256" key="12">
    <source>
        <dbReference type="ARBA" id="ARBA00046247"/>
    </source>
</evidence>
<evidence type="ECO:0000256" key="14">
    <source>
        <dbReference type="SAM" id="MobiDB-lite"/>
    </source>
</evidence>
<dbReference type="InterPro" id="IPR019734">
    <property type="entry name" value="TPR_rpt"/>
</dbReference>
<evidence type="ECO:0000256" key="1">
    <source>
        <dbReference type="ARBA" id="ARBA00004324"/>
    </source>
</evidence>
<organism evidence="16">
    <name type="scientific">Hirondellea gigas</name>
    <dbReference type="NCBI Taxonomy" id="1518452"/>
    <lineage>
        <taxon>Eukaryota</taxon>
        <taxon>Metazoa</taxon>
        <taxon>Ecdysozoa</taxon>
        <taxon>Arthropoda</taxon>
        <taxon>Crustacea</taxon>
        <taxon>Multicrustacea</taxon>
        <taxon>Malacostraca</taxon>
        <taxon>Eumalacostraca</taxon>
        <taxon>Peracarida</taxon>
        <taxon>Amphipoda</taxon>
        <taxon>Amphilochidea</taxon>
        <taxon>Lysianassida</taxon>
        <taxon>Lysianassidira</taxon>
        <taxon>Lysianassoidea</taxon>
        <taxon>Lysianassidae</taxon>
        <taxon>Hirondellea</taxon>
    </lineage>
</organism>
<keyword evidence="8" id="KW-0508">mRNA splicing</keyword>
<evidence type="ECO:0000256" key="6">
    <source>
        <dbReference type="ARBA" id="ARBA00022728"/>
    </source>
</evidence>
<name>A0A2P2HZF2_9CRUS</name>
<dbReference type="InterPro" id="IPR011990">
    <property type="entry name" value="TPR-like_helical_dom_sf"/>
</dbReference>
<dbReference type="GO" id="GO:0016607">
    <property type="term" value="C:nuclear speck"/>
    <property type="evidence" value="ECO:0007669"/>
    <property type="project" value="UniProtKB-SubCell"/>
</dbReference>
<dbReference type="PANTHER" id="PTHR11246">
    <property type="entry name" value="PRE-MRNA SPLICING FACTOR"/>
    <property type="match status" value="1"/>
</dbReference>
<evidence type="ECO:0000256" key="2">
    <source>
        <dbReference type="ARBA" id="ARBA00004642"/>
    </source>
</evidence>
<evidence type="ECO:0000256" key="11">
    <source>
        <dbReference type="ARBA" id="ARBA00032140"/>
    </source>
</evidence>
<dbReference type="Pfam" id="PF13432">
    <property type="entry name" value="TPR_16"/>
    <property type="match status" value="2"/>
</dbReference>
<feature type="repeat" description="TPR" evidence="13">
    <location>
        <begin position="828"/>
        <end position="861"/>
    </location>
</feature>
<dbReference type="EMBL" id="IACT01001513">
    <property type="protein sequence ID" value="LAC20859.1"/>
    <property type="molecule type" value="mRNA"/>
</dbReference>
<dbReference type="Pfam" id="PF06424">
    <property type="entry name" value="PRP1_N"/>
    <property type="match status" value="1"/>
</dbReference>
<dbReference type="Pfam" id="PF14559">
    <property type="entry name" value="TPR_19"/>
    <property type="match status" value="1"/>
</dbReference>
<dbReference type="PROSITE" id="PS50005">
    <property type="entry name" value="TPR"/>
    <property type="match status" value="1"/>
</dbReference>
<evidence type="ECO:0000313" key="17">
    <source>
        <dbReference type="EMBL" id="LAC20859.1"/>
    </source>
</evidence>
<dbReference type="GO" id="GO:0046540">
    <property type="term" value="C:U4/U6 x U5 tri-snRNP complex"/>
    <property type="evidence" value="ECO:0007669"/>
    <property type="project" value="TreeGrafter"/>
</dbReference>
<dbReference type="Gene3D" id="1.25.40.10">
    <property type="entry name" value="Tetratricopeptide repeat domain"/>
    <property type="match status" value="4"/>
</dbReference>
<keyword evidence="7" id="KW-0677">Repeat</keyword>
<evidence type="ECO:0000256" key="4">
    <source>
        <dbReference type="ARBA" id="ARBA00022553"/>
    </source>
</evidence>
<keyword evidence="9" id="KW-0539">Nucleus</keyword>
<evidence type="ECO:0000256" key="3">
    <source>
        <dbReference type="ARBA" id="ARBA00020235"/>
    </source>
</evidence>
<keyword evidence="6" id="KW-0747">Spliceosome</keyword>
<protein>
    <recommendedName>
        <fullName evidence="3">Pre-mRNA-processing factor 6</fullName>
    </recommendedName>
    <alternativeName>
        <fullName evidence="11">PRP6 homolog</fullName>
    </alternativeName>
    <alternativeName>
        <fullName evidence="10">U5 snRNP-associated 102 kDa protein</fullName>
    </alternativeName>
</protein>
<dbReference type="AlphaFoldDB" id="A0A2P2HZF2"/>
<dbReference type="InterPro" id="IPR045075">
    <property type="entry name" value="Syf1-like"/>
</dbReference>
<evidence type="ECO:0000256" key="5">
    <source>
        <dbReference type="ARBA" id="ARBA00022664"/>
    </source>
</evidence>
<proteinExistence type="evidence at transcript level"/>
<evidence type="ECO:0000256" key="10">
    <source>
        <dbReference type="ARBA" id="ARBA00031070"/>
    </source>
</evidence>
<keyword evidence="13" id="KW-0802">TPR repeat</keyword>
<feature type="region of interest" description="Disordered" evidence="14">
    <location>
        <begin position="111"/>
        <end position="130"/>
    </location>
</feature>
<dbReference type="FunFam" id="1.25.40.10:FF:000649">
    <property type="entry name" value="mRNA splicing factor (Prp1/Zer1), putative"/>
    <property type="match status" value="1"/>
</dbReference>
<comment type="function">
    <text evidence="12">Involved in pre-mRNA splicing as component of the U4/U6-U5 tri-snRNP complex, one of the building blocks of the spliceosome. Enhances dihydrotestosterone-induced transactivation activity of AR, as well as dexamethasone-induced transactivation activity of NR3C1, but does not affect estrogen-induced transactivation.</text>
</comment>
<feature type="region of interest" description="Disordered" evidence="14">
    <location>
        <begin position="35"/>
        <end position="96"/>
    </location>
</feature>
<comment type="subcellular location">
    <subcellularLocation>
        <location evidence="1">Nucleus speckle</location>
    </subcellularLocation>
    <subcellularLocation>
        <location evidence="2">Nucleus</location>
        <location evidence="2">Nucleoplasm</location>
    </subcellularLocation>
</comment>
<dbReference type="SMART" id="SM00386">
    <property type="entry name" value="HAT"/>
    <property type="match status" value="13"/>
</dbReference>